<comment type="subcellular location">
    <subcellularLocation>
        <location evidence="1">Cell membrane</location>
        <topology evidence="1">Multi-pass membrane protein</topology>
    </subcellularLocation>
</comment>
<dbReference type="EMBL" id="SJSA01000001">
    <property type="protein sequence ID" value="TGG39550.1"/>
    <property type="molecule type" value="Genomic_DNA"/>
</dbReference>
<dbReference type="InterPro" id="IPR013525">
    <property type="entry name" value="ABC2_TM"/>
</dbReference>
<keyword evidence="3 5" id="KW-1133">Transmembrane helix</keyword>
<dbReference type="GO" id="GO:0005886">
    <property type="term" value="C:plasma membrane"/>
    <property type="evidence" value="ECO:0007669"/>
    <property type="project" value="UniProtKB-SubCell"/>
</dbReference>
<accession>A0A4Z0V8B1</accession>
<dbReference type="Gene3D" id="3.40.190.10">
    <property type="entry name" value="Periplasmic binding protein-like II"/>
    <property type="match status" value="1"/>
</dbReference>
<sequence length="438" mass="47859">MSKIGIVIEREYLERVKKKSFIFTTLLMPVLMLALMAMPALIMNYVDSSVTSVLVIDNNGLIAPKLTDTPEIRFTDNSSLTIDSALTRTDVDAVLVIPHNIISSRRSSLQLFSNGPSSYTAENAITSQINKIVENERLKQHNIADLDSILADVNSSVAISTVRNDRDSEDSEILSSGVSYGIGIGMSFVLYMFLLIYGQMVMTSIIEEKSNRVLEVVVSSVKPMQLMMGKIIGVALVAVTQMILWGILLVIMSAWVLPAIIPAESMADITALRAGNLEAVSTTGSIDMINVLASLTQAGNILGLIGMMTVFLVLGFLIYSSIFAAIGSAVDNIQDASQMTSFALFPIIFGLIFALIAAADPMGSIAFWASLFPLTAPMVMVARIPFDIPAWEIWLSLSLLLLSFIAMVWIAGKIYRIGIFMYGKKPSLKEIIRWISYK</sequence>
<keyword evidence="4 5" id="KW-0472">Membrane</keyword>
<dbReference type="AlphaFoldDB" id="A0A4Z0V8B1"/>
<protein>
    <submittedName>
        <fullName evidence="7">ABC transporter permease</fullName>
    </submittedName>
</protein>
<gene>
    <name evidence="7" type="ORF">EZ315_02085</name>
</gene>
<feature type="transmembrane region" description="Helical" evidence="5">
    <location>
        <begin position="365"/>
        <end position="386"/>
    </location>
</feature>
<evidence type="ECO:0000313" key="7">
    <source>
        <dbReference type="EMBL" id="TGG39550.1"/>
    </source>
</evidence>
<dbReference type="GO" id="GO:0140359">
    <property type="term" value="F:ABC-type transporter activity"/>
    <property type="evidence" value="ECO:0007669"/>
    <property type="project" value="InterPro"/>
</dbReference>
<dbReference type="GO" id="GO:0005524">
    <property type="term" value="F:ATP binding"/>
    <property type="evidence" value="ECO:0007669"/>
    <property type="project" value="InterPro"/>
</dbReference>
<evidence type="ECO:0000259" key="6">
    <source>
        <dbReference type="Pfam" id="PF12698"/>
    </source>
</evidence>
<organism evidence="7 8">
    <name type="scientific">Duncaniella freteri</name>
    <dbReference type="NCBI Taxonomy" id="2530391"/>
    <lineage>
        <taxon>Bacteria</taxon>
        <taxon>Pseudomonadati</taxon>
        <taxon>Bacteroidota</taxon>
        <taxon>Bacteroidia</taxon>
        <taxon>Bacteroidales</taxon>
        <taxon>Muribaculaceae</taxon>
        <taxon>Duncaniella</taxon>
    </lineage>
</organism>
<dbReference type="GeneID" id="82148563"/>
<feature type="transmembrane region" description="Helical" evidence="5">
    <location>
        <begin position="178"/>
        <end position="197"/>
    </location>
</feature>
<dbReference type="SUPFAM" id="SSF53850">
    <property type="entry name" value="Periplasmic binding protein-like II"/>
    <property type="match status" value="1"/>
</dbReference>
<keyword evidence="2 5" id="KW-0812">Transmembrane</keyword>
<feature type="transmembrane region" description="Helical" evidence="5">
    <location>
        <begin position="342"/>
        <end position="359"/>
    </location>
</feature>
<proteinExistence type="predicted"/>
<feature type="domain" description="ABC-2 type transporter transmembrane" evidence="6">
    <location>
        <begin position="19"/>
        <end position="411"/>
    </location>
</feature>
<name>A0A4Z0V8B1_9BACT</name>
<dbReference type="SUPFAM" id="SSF90123">
    <property type="entry name" value="ABC transporter transmembrane region"/>
    <property type="match status" value="1"/>
</dbReference>
<keyword evidence="8" id="KW-1185">Reference proteome</keyword>
<dbReference type="PANTHER" id="PTHR43471">
    <property type="entry name" value="ABC TRANSPORTER PERMEASE"/>
    <property type="match status" value="1"/>
</dbReference>
<dbReference type="Pfam" id="PF12698">
    <property type="entry name" value="ABC2_membrane_3"/>
    <property type="match status" value="1"/>
</dbReference>
<evidence type="ECO:0000313" key="8">
    <source>
        <dbReference type="Proteomes" id="UP000297635"/>
    </source>
</evidence>
<dbReference type="Proteomes" id="UP000297635">
    <property type="component" value="Unassembled WGS sequence"/>
</dbReference>
<dbReference type="PANTHER" id="PTHR43471:SF3">
    <property type="entry name" value="ABC TRANSPORTER PERMEASE PROTEIN NATB"/>
    <property type="match status" value="1"/>
</dbReference>
<feature type="transmembrane region" description="Helical" evidence="5">
    <location>
        <begin position="21"/>
        <end position="42"/>
    </location>
</feature>
<feature type="transmembrane region" description="Helical" evidence="5">
    <location>
        <begin position="231"/>
        <end position="257"/>
    </location>
</feature>
<evidence type="ECO:0000256" key="3">
    <source>
        <dbReference type="ARBA" id="ARBA00022989"/>
    </source>
</evidence>
<comment type="caution">
    <text evidence="7">The sequence shown here is derived from an EMBL/GenBank/DDBJ whole genome shotgun (WGS) entry which is preliminary data.</text>
</comment>
<dbReference type="RefSeq" id="WP_135470188.1">
    <property type="nucleotide sequence ID" value="NZ_CASJDB010000007.1"/>
</dbReference>
<evidence type="ECO:0000256" key="5">
    <source>
        <dbReference type="SAM" id="Phobius"/>
    </source>
</evidence>
<dbReference type="InterPro" id="IPR036640">
    <property type="entry name" value="ABC1_TM_sf"/>
</dbReference>
<evidence type="ECO:0000256" key="1">
    <source>
        <dbReference type="ARBA" id="ARBA00004651"/>
    </source>
</evidence>
<evidence type="ECO:0000256" key="4">
    <source>
        <dbReference type="ARBA" id="ARBA00023136"/>
    </source>
</evidence>
<evidence type="ECO:0000256" key="2">
    <source>
        <dbReference type="ARBA" id="ARBA00022692"/>
    </source>
</evidence>
<feature type="transmembrane region" description="Helical" evidence="5">
    <location>
        <begin position="393"/>
        <end position="412"/>
    </location>
</feature>
<reference evidence="7 8" key="1">
    <citation type="submission" date="2019-02" db="EMBL/GenBank/DDBJ databases">
        <title>Isolation and identification of novel species under the genus Muribaculum.</title>
        <authorList>
            <person name="Miyake S."/>
            <person name="Ding Y."/>
            <person name="Low A."/>
            <person name="Soh M."/>
            <person name="Seedorf H."/>
        </authorList>
    </citation>
    <scope>NUCLEOTIDE SEQUENCE [LARGE SCALE GENOMIC DNA]</scope>
    <source>
        <strain evidence="7 8">TLL-A3</strain>
    </source>
</reference>
<feature type="transmembrane region" description="Helical" evidence="5">
    <location>
        <begin position="301"/>
        <end position="330"/>
    </location>
</feature>